<evidence type="ECO:0000256" key="9">
    <source>
        <dbReference type="SAM" id="Coils"/>
    </source>
</evidence>
<dbReference type="AlphaFoldDB" id="A0A6A5G3P1"/>
<dbReference type="GO" id="GO:0031490">
    <property type="term" value="F:chromatin DNA binding"/>
    <property type="evidence" value="ECO:0007669"/>
    <property type="project" value="TreeGrafter"/>
</dbReference>
<dbReference type="GO" id="GO:0000123">
    <property type="term" value="C:histone acetyltransferase complex"/>
    <property type="evidence" value="ECO:0007669"/>
    <property type="project" value="TreeGrafter"/>
</dbReference>
<feature type="compositionally biased region" description="Polar residues" evidence="10">
    <location>
        <begin position="45"/>
        <end position="55"/>
    </location>
</feature>
<dbReference type="GO" id="GO:0003713">
    <property type="term" value="F:transcription coactivator activity"/>
    <property type="evidence" value="ECO:0007669"/>
    <property type="project" value="TreeGrafter"/>
</dbReference>
<feature type="region of interest" description="Disordered" evidence="10">
    <location>
        <begin position="1"/>
        <end position="72"/>
    </location>
</feature>
<dbReference type="EC" id="2.3.1.48" evidence="2"/>
<evidence type="ECO:0000313" key="12">
    <source>
        <dbReference type="EMBL" id="KAF1749526.1"/>
    </source>
</evidence>
<comment type="caution">
    <text evidence="12">The sequence shown here is derived from an EMBL/GenBank/DDBJ whole genome shotgun (WGS) entry which is preliminary data.</text>
</comment>
<dbReference type="SMART" id="SM01250">
    <property type="entry name" value="KAT11"/>
    <property type="match status" value="1"/>
</dbReference>
<accession>A0A6A5G3P1</accession>
<feature type="region of interest" description="Disordered" evidence="10">
    <location>
        <begin position="557"/>
        <end position="580"/>
    </location>
</feature>
<keyword evidence="4" id="KW-0156">Chromatin regulator</keyword>
<evidence type="ECO:0000256" key="5">
    <source>
        <dbReference type="ARBA" id="ARBA00023015"/>
    </source>
</evidence>
<evidence type="ECO:0000256" key="2">
    <source>
        <dbReference type="ARBA" id="ARBA00013184"/>
    </source>
</evidence>
<dbReference type="GO" id="GO:0004402">
    <property type="term" value="F:histone acetyltransferase activity"/>
    <property type="evidence" value="ECO:0007669"/>
    <property type="project" value="InterPro"/>
</dbReference>
<feature type="domain" description="CBP/p300-type HAT" evidence="11">
    <location>
        <begin position="235"/>
        <end position="551"/>
    </location>
</feature>
<protein>
    <recommendedName>
        <fullName evidence="2">histone acetyltransferase</fullName>
        <ecNumber evidence="2">2.3.1.48</ecNumber>
    </recommendedName>
</protein>
<evidence type="ECO:0000256" key="3">
    <source>
        <dbReference type="ARBA" id="ARBA00022679"/>
    </source>
</evidence>
<dbReference type="GO" id="GO:0005667">
    <property type="term" value="C:transcription regulator complex"/>
    <property type="evidence" value="ECO:0007669"/>
    <property type="project" value="TreeGrafter"/>
</dbReference>
<evidence type="ECO:0000256" key="1">
    <source>
        <dbReference type="ARBA" id="ARBA00004123"/>
    </source>
</evidence>
<gene>
    <name evidence="12" type="ORF">GCK72_025994</name>
</gene>
<reference evidence="12 13" key="1">
    <citation type="submission" date="2019-12" db="EMBL/GenBank/DDBJ databases">
        <title>Chromosome-level assembly of the Caenorhabditis remanei genome.</title>
        <authorList>
            <person name="Teterina A.A."/>
            <person name="Willis J.H."/>
            <person name="Phillips P.C."/>
        </authorList>
    </citation>
    <scope>NUCLEOTIDE SEQUENCE [LARGE SCALE GENOMIC DNA]</scope>
    <source>
        <strain evidence="12 13">PX506</strain>
        <tissue evidence="12">Whole organism</tissue>
    </source>
</reference>
<name>A0A6A5G3P1_CAERE</name>
<feature type="compositionally biased region" description="Polar residues" evidence="10">
    <location>
        <begin position="19"/>
        <end position="36"/>
    </location>
</feature>
<evidence type="ECO:0000256" key="7">
    <source>
        <dbReference type="ARBA" id="ARBA00023242"/>
    </source>
</evidence>
<evidence type="ECO:0000256" key="8">
    <source>
        <dbReference type="ARBA" id="ARBA00048017"/>
    </source>
</evidence>
<proteinExistence type="predicted"/>
<evidence type="ECO:0000259" key="11">
    <source>
        <dbReference type="PROSITE" id="PS51727"/>
    </source>
</evidence>
<dbReference type="KEGG" id="crq:GCK72_025994"/>
<keyword evidence="7" id="KW-0539">Nucleus</keyword>
<dbReference type="RefSeq" id="XP_003093026.2">
    <property type="nucleotide sequence ID" value="XM_003092978.2"/>
</dbReference>
<dbReference type="Proteomes" id="UP000483820">
    <property type="component" value="Chromosome X"/>
</dbReference>
<dbReference type="EMBL" id="WUAV01000006">
    <property type="protein sequence ID" value="KAF1749526.1"/>
    <property type="molecule type" value="Genomic_DNA"/>
</dbReference>
<organism evidence="12 13">
    <name type="scientific">Caenorhabditis remanei</name>
    <name type="common">Caenorhabditis vulgaris</name>
    <dbReference type="NCBI Taxonomy" id="31234"/>
    <lineage>
        <taxon>Eukaryota</taxon>
        <taxon>Metazoa</taxon>
        <taxon>Ecdysozoa</taxon>
        <taxon>Nematoda</taxon>
        <taxon>Chromadorea</taxon>
        <taxon>Rhabditida</taxon>
        <taxon>Rhabditina</taxon>
        <taxon>Rhabditomorpha</taxon>
        <taxon>Rhabditoidea</taxon>
        <taxon>Rhabditidae</taxon>
        <taxon>Peloderinae</taxon>
        <taxon>Caenorhabditis</taxon>
    </lineage>
</organism>
<feature type="coiled-coil region" evidence="9">
    <location>
        <begin position="120"/>
        <end position="154"/>
    </location>
</feature>
<evidence type="ECO:0000313" key="13">
    <source>
        <dbReference type="Proteomes" id="UP000483820"/>
    </source>
</evidence>
<dbReference type="Pfam" id="PF08214">
    <property type="entry name" value="HAT_KAT11"/>
    <property type="match status" value="1"/>
</dbReference>
<evidence type="ECO:0000256" key="4">
    <source>
        <dbReference type="ARBA" id="ARBA00022853"/>
    </source>
</evidence>
<evidence type="ECO:0000256" key="10">
    <source>
        <dbReference type="SAM" id="MobiDB-lite"/>
    </source>
</evidence>
<evidence type="ECO:0000256" key="6">
    <source>
        <dbReference type="ARBA" id="ARBA00023163"/>
    </source>
</evidence>
<comment type="subcellular location">
    <subcellularLocation>
        <location evidence="1">Nucleus</location>
    </subcellularLocation>
</comment>
<dbReference type="CTD" id="9801778"/>
<dbReference type="InterPro" id="IPR031162">
    <property type="entry name" value="CBP_P300_HAT"/>
</dbReference>
<dbReference type="PANTHER" id="PTHR13808">
    <property type="entry name" value="CBP/P300-RELATED"/>
    <property type="match status" value="1"/>
</dbReference>
<keyword evidence="9" id="KW-0175">Coiled coil</keyword>
<feature type="compositionally biased region" description="Basic and acidic residues" evidence="10">
    <location>
        <begin position="1"/>
        <end position="14"/>
    </location>
</feature>
<dbReference type="GeneID" id="9801778"/>
<sequence>MQRSMEKREQEDNARGNGEQETSRATNGPQISQQEQPSRKRTYHTSEPSTSSAPQAINVRATRNRSSTPPNFENLHLKIVSRIGELMEELSRTAENHAQAIEARSRFHQRRSDKDGAHVLEKLEKALKKAEVDLEKMKEVLKEVKAQTDAHELMRVLFDGMKSRRGEIFSKATKDCEAIFKAGGLCCGKFFDCVQIENCLTCGDQFHSVCREIGRRSRGRADRCECRVPQTVPTKFRSTDIPQDRCAKVIENRFKKWVKTDKKVSIRVLTADDMKAELGEKLEEFFAAMGKQLPVLKMRNRMILVFLEEDGEEILFFAMLANEYKERKAELITFRYLETVSYINDGELRRNVYDSIIFGYMAFAASIGYKKIHFWACPPDPDDSYLFRGRPAYQTVLDKKKLIEWYTRLLELGKTRGVISNYSQKYNGPKPDEVFELIEHLISDGGFWNKEIGKLFEEKYGCNETSHQQVQKDLRRLIGKKDHPIFYITLAPSEEIEAEEENDLPPISSKIAKTGDVWREFLDDHGLDFTYRETAINATLVILWALIRELCETGQMETPQTAPSVPRLESDSAPSTSSSR</sequence>
<dbReference type="GO" id="GO:0005634">
    <property type="term" value="C:nucleus"/>
    <property type="evidence" value="ECO:0007669"/>
    <property type="project" value="UniProtKB-SubCell"/>
</dbReference>
<dbReference type="InterPro" id="IPR013178">
    <property type="entry name" value="Histone_AcTrfase_Rtt109/CBP"/>
</dbReference>
<keyword evidence="5" id="KW-0805">Transcription regulation</keyword>
<keyword evidence="6" id="KW-0804">Transcription</keyword>
<dbReference type="PANTHER" id="PTHR13808:SF1">
    <property type="entry name" value="HISTONE ACETYLTRANSFERASE"/>
    <property type="match status" value="1"/>
</dbReference>
<comment type="catalytic activity">
    <reaction evidence="8">
        <text>L-lysyl-[protein] + acetyl-CoA = N(6)-acetyl-L-lysyl-[protein] + CoA + H(+)</text>
        <dbReference type="Rhea" id="RHEA:45948"/>
        <dbReference type="Rhea" id="RHEA-COMP:9752"/>
        <dbReference type="Rhea" id="RHEA-COMP:10731"/>
        <dbReference type="ChEBI" id="CHEBI:15378"/>
        <dbReference type="ChEBI" id="CHEBI:29969"/>
        <dbReference type="ChEBI" id="CHEBI:57287"/>
        <dbReference type="ChEBI" id="CHEBI:57288"/>
        <dbReference type="ChEBI" id="CHEBI:61930"/>
        <dbReference type="EC" id="2.3.1.48"/>
    </reaction>
</comment>
<dbReference type="GO" id="GO:0045944">
    <property type="term" value="P:positive regulation of transcription by RNA polymerase II"/>
    <property type="evidence" value="ECO:0007669"/>
    <property type="project" value="TreeGrafter"/>
</dbReference>
<dbReference type="PROSITE" id="PS51727">
    <property type="entry name" value="CBP_P300_HAT"/>
    <property type="match status" value="1"/>
</dbReference>
<keyword evidence="3" id="KW-0808">Transferase</keyword>